<evidence type="ECO:0000256" key="1">
    <source>
        <dbReference type="SAM" id="MobiDB-lite"/>
    </source>
</evidence>
<keyword evidence="3" id="KW-1185">Reference proteome</keyword>
<dbReference type="Pfam" id="PF14223">
    <property type="entry name" value="Retrotran_gag_2"/>
    <property type="match status" value="1"/>
</dbReference>
<dbReference type="Proteomes" id="UP000828251">
    <property type="component" value="Unassembled WGS sequence"/>
</dbReference>
<gene>
    <name evidence="2" type="ORF">J1N35_044616</name>
</gene>
<proteinExistence type="predicted"/>
<evidence type="ECO:0000313" key="3">
    <source>
        <dbReference type="Proteomes" id="UP000828251"/>
    </source>
</evidence>
<accession>A0A9D3U9L4</accession>
<reference evidence="2 3" key="1">
    <citation type="journal article" date="2021" name="Plant Biotechnol. J.">
        <title>Multi-omics assisted identification of the key and species-specific regulatory components of drought-tolerant mechanisms in Gossypium stocksii.</title>
        <authorList>
            <person name="Yu D."/>
            <person name="Ke L."/>
            <person name="Zhang D."/>
            <person name="Wu Y."/>
            <person name="Sun Y."/>
            <person name="Mei J."/>
            <person name="Sun J."/>
            <person name="Sun Y."/>
        </authorList>
    </citation>
    <scope>NUCLEOTIDE SEQUENCE [LARGE SCALE GENOMIC DNA]</scope>
    <source>
        <strain evidence="3">cv. E1</strain>
        <tissue evidence="2">Leaf</tissue>
    </source>
</reference>
<name>A0A9D3U9L4_9ROSI</name>
<sequence length="145" mass="16148">MDVSSQIWNTLANIHGSKTTFKLMFYRRALHSQRKGDLSKKEFLMKIKNCCDNLASCGEIIGEQEHVTCILNRSSSKYETVVTVIIINQVSYDVKAITTMLLDAEAKLQATLVDMSSSANMVTNRPINSTDSSQQPSYRPPSTPA</sequence>
<dbReference type="OrthoDB" id="1001754at2759"/>
<feature type="compositionally biased region" description="Polar residues" evidence="1">
    <location>
        <begin position="122"/>
        <end position="137"/>
    </location>
</feature>
<evidence type="ECO:0008006" key="4">
    <source>
        <dbReference type="Google" id="ProtNLM"/>
    </source>
</evidence>
<protein>
    <recommendedName>
        <fullName evidence="4">Retrovirus-related Pol polyprotein from transposon TNT 1-94</fullName>
    </recommendedName>
</protein>
<feature type="region of interest" description="Disordered" evidence="1">
    <location>
        <begin position="122"/>
        <end position="145"/>
    </location>
</feature>
<evidence type="ECO:0000313" key="2">
    <source>
        <dbReference type="EMBL" id="KAH1032442.1"/>
    </source>
</evidence>
<dbReference type="PANTHER" id="PTHR47481:SF30">
    <property type="entry name" value="CCHC-TYPE DOMAIN-CONTAINING PROTEIN"/>
    <property type="match status" value="1"/>
</dbReference>
<dbReference type="AlphaFoldDB" id="A0A9D3U9L4"/>
<dbReference type="PANTHER" id="PTHR47481">
    <property type="match status" value="1"/>
</dbReference>
<comment type="caution">
    <text evidence="2">The sequence shown here is derived from an EMBL/GenBank/DDBJ whole genome shotgun (WGS) entry which is preliminary data.</text>
</comment>
<dbReference type="EMBL" id="JAIQCV010000013">
    <property type="protein sequence ID" value="KAH1032442.1"/>
    <property type="molecule type" value="Genomic_DNA"/>
</dbReference>
<organism evidence="2 3">
    <name type="scientific">Gossypium stocksii</name>
    <dbReference type="NCBI Taxonomy" id="47602"/>
    <lineage>
        <taxon>Eukaryota</taxon>
        <taxon>Viridiplantae</taxon>
        <taxon>Streptophyta</taxon>
        <taxon>Embryophyta</taxon>
        <taxon>Tracheophyta</taxon>
        <taxon>Spermatophyta</taxon>
        <taxon>Magnoliopsida</taxon>
        <taxon>eudicotyledons</taxon>
        <taxon>Gunneridae</taxon>
        <taxon>Pentapetalae</taxon>
        <taxon>rosids</taxon>
        <taxon>malvids</taxon>
        <taxon>Malvales</taxon>
        <taxon>Malvaceae</taxon>
        <taxon>Malvoideae</taxon>
        <taxon>Gossypium</taxon>
    </lineage>
</organism>